<evidence type="ECO:0000256" key="1">
    <source>
        <dbReference type="SAM" id="MobiDB-lite"/>
    </source>
</evidence>
<reference evidence="4 5" key="1">
    <citation type="journal article" date="2022" name="Gigascience">
        <title>A chromosome-level genome assembly and annotation of the desert horned lizard, Phrynosoma platyrhinos, provides insight into chromosomal rearrangements among reptiles.</title>
        <authorList>
            <person name="Koochekian N."/>
            <person name="Ascanio A."/>
            <person name="Farleigh K."/>
            <person name="Card D.C."/>
            <person name="Schield D.R."/>
            <person name="Castoe T.A."/>
            <person name="Jezkova T."/>
        </authorList>
    </citation>
    <scope>NUCLEOTIDE SEQUENCE [LARGE SCALE GENOMIC DNA]</scope>
    <source>
        <strain evidence="4">NK-2021</strain>
    </source>
</reference>
<dbReference type="Pfam" id="PF09294">
    <property type="entry name" value="Interfer-bind"/>
    <property type="match status" value="1"/>
</dbReference>
<dbReference type="InterPro" id="IPR003961">
    <property type="entry name" value="FN3_dom"/>
</dbReference>
<keyword evidence="2" id="KW-0812">Transmembrane</keyword>
<accession>A0ABQ7T5R3</accession>
<proteinExistence type="predicted"/>
<dbReference type="EMBL" id="JAIPUX010001232">
    <property type="protein sequence ID" value="KAH0624861.1"/>
    <property type="molecule type" value="Genomic_DNA"/>
</dbReference>
<evidence type="ECO:0000256" key="2">
    <source>
        <dbReference type="SAM" id="Phobius"/>
    </source>
</evidence>
<organism evidence="4 5">
    <name type="scientific">Phrynosoma platyrhinos</name>
    <name type="common">Desert horned lizard</name>
    <dbReference type="NCBI Taxonomy" id="52577"/>
    <lineage>
        <taxon>Eukaryota</taxon>
        <taxon>Metazoa</taxon>
        <taxon>Chordata</taxon>
        <taxon>Craniata</taxon>
        <taxon>Vertebrata</taxon>
        <taxon>Euteleostomi</taxon>
        <taxon>Lepidosauria</taxon>
        <taxon>Squamata</taxon>
        <taxon>Bifurcata</taxon>
        <taxon>Unidentata</taxon>
        <taxon>Episquamata</taxon>
        <taxon>Toxicofera</taxon>
        <taxon>Iguania</taxon>
        <taxon>Phrynosomatidae</taxon>
        <taxon>Phrynosomatinae</taxon>
        <taxon>Phrynosoma</taxon>
    </lineage>
</organism>
<dbReference type="PANTHER" id="PTHR20859:SF54">
    <property type="entry name" value="INTERFERON ALPHA_BETA RECEPTOR 1"/>
    <property type="match status" value="1"/>
</dbReference>
<dbReference type="SUPFAM" id="SSF49265">
    <property type="entry name" value="Fibronectin type III"/>
    <property type="match status" value="1"/>
</dbReference>
<feature type="transmembrane region" description="Helical" evidence="2">
    <location>
        <begin position="169"/>
        <end position="190"/>
    </location>
</feature>
<keyword evidence="2" id="KW-1133">Transmembrane helix</keyword>
<keyword evidence="2" id="KW-0472">Membrane</keyword>
<dbReference type="InterPro" id="IPR036116">
    <property type="entry name" value="FN3_sf"/>
</dbReference>
<dbReference type="InterPro" id="IPR050650">
    <property type="entry name" value="Type-II_Cytokine-TF_Rcpt"/>
</dbReference>
<dbReference type="InterPro" id="IPR013783">
    <property type="entry name" value="Ig-like_fold"/>
</dbReference>
<gene>
    <name evidence="4" type="ORF">JD844_032724</name>
</gene>
<dbReference type="Gene3D" id="2.60.40.10">
    <property type="entry name" value="Immunoglobulins"/>
    <property type="match status" value="1"/>
</dbReference>
<protein>
    <recommendedName>
        <fullName evidence="3">Fibronectin type-III domain-containing protein</fullName>
    </recommendedName>
</protein>
<dbReference type="InterPro" id="IPR015373">
    <property type="entry name" value="Interferon/interleukin_rcp_dom"/>
</dbReference>
<feature type="compositionally biased region" description="Basic and acidic residues" evidence="1">
    <location>
        <begin position="265"/>
        <end position="284"/>
    </location>
</feature>
<evidence type="ECO:0000313" key="4">
    <source>
        <dbReference type="EMBL" id="KAH0624861.1"/>
    </source>
</evidence>
<keyword evidence="5" id="KW-1185">Reference proteome</keyword>
<feature type="domain" description="Fibronectin type-III" evidence="3">
    <location>
        <begin position="57"/>
        <end position="158"/>
    </location>
</feature>
<evidence type="ECO:0000313" key="5">
    <source>
        <dbReference type="Proteomes" id="UP000826234"/>
    </source>
</evidence>
<comment type="caution">
    <text evidence="4">The sequence shown here is derived from an EMBL/GenBank/DDBJ whole genome shotgun (WGS) entry which is preliminary data.</text>
</comment>
<feature type="region of interest" description="Disordered" evidence="1">
    <location>
        <begin position="255"/>
        <end position="284"/>
    </location>
</feature>
<dbReference type="PANTHER" id="PTHR20859">
    <property type="entry name" value="INTERFERON/INTERLEUKIN RECEPTOR"/>
    <property type="match status" value="1"/>
</dbReference>
<name>A0ABQ7T5R3_PHRPL</name>
<sequence>MSKPHSFEKYYLEASRYAESEKSSQCRVSTDSALKRRVESDKKHSKPKKKKDLVPNQIGPPSIKVNASEESLLISIASPGEAENNPMSKLYKLTYNIWYWPNSSYTKKKELGDRTSPPYVISDVTPSTLYCVQVQAFSRQYNKSSMFSNVECIETAKGESLTVLIMNKIVIAIAVGVTVAGLICFTYYIWSQVKDVFFPKCSPPLSIENIERKDVSSSYLLTSEEPTEDCVVIADSTAPNDLNLVFVKDHKELEEVSQDSGNYSNHDDISGDKDSYKTTEWKAT</sequence>
<feature type="region of interest" description="Disordered" evidence="1">
    <location>
        <begin position="20"/>
        <end position="63"/>
    </location>
</feature>
<evidence type="ECO:0000259" key="3">
    <source>
        <dbReference type="PROSITE" id="PS50853"/>
    </source>
</evidence>
<feature type="compositionally biased region" description="Basic and acidic residues" evidence="1">
    <location>
        <begin position="33"/>
        <end position="42"/>
    </location>
</feature>
<dbReference type="Proteomes" id="UP000826234">
    <property type="component" value="Unassembled WGS sequence"/>
</dbReference>
<dbReference type="PROSITE" id="PS50853">
    <property type="entry name" value="FN3"/>
    <property type="match status" value="1"/>
</dbReference>